<dbReference type="Proteomes" id="UP001500604">
    <property type="component" value="Unassembled WGS sequence"/>
</dbReference>
<accession>A0ABP8V4E5</accession>
<evidence type="ECO:0008006" key="3">
    <source>
        <dbReference type="Google" id="ProtNLM"/>
    </source>
</evidence>
<evidence type="ECO:0000313" key="2">
    <source>
        <dbReference type="Proteomes" id="UP001500604"/>
    </source>
</evidence>
<keyword evidence="2" id="KW-1185">Reference proteome</keyword>
<proteinExistence type="predicted"/>
<protein>
    <recommendedName>
        <fullName evidence="3">F-box domain-containing protein</fullName>
    </recommendedName>
</protein>
<sequence length="807" mass="93594">MERAMHKTTPLMATYPAIQPRNDSVTSDPKTNIEALPLEVIQGLMQLHTDPYRRWQLGQVCRKWLKAYEIVESTVIRHSLRQSVHFNGQKELMNMRGKDLCALQFRVEQHDNAVNRLEYGTLCLARGNGDIKSWSSPDSRFVFFSNPTVRVDTLSLRHSETLLSTRLICEYIFGSITKCIFSDDSKVLRINSEFKYTDIHSTKKVISKVSFLTWRDNEWLRIEQVEVKGTPKIIDAHLISSLMKKNTCEKKNLQAYLEANHGIELVLDNHYKKKRIERVLLSFTNATEIKLSKNKQYLFISCIDEVSNEPVTHLYQMFYNKTQWRMINPCTLIERNTSIIGCYFSHDSRSMLLTLIQENREARTLCLFNDQYAWISTPVVSAQGQDLPACIGKDFVRALFSNELIEERQCLRVYIKTEDGFELLLKDKEHSDNIIDKAVQLTFGPESSVRMSPDRQLLLVAKDNDNDEGGFVQVYAKSDTEWKALMTPKMRYYAYHASHKTIWNFSPLGNGMILYSPLLGIRGALSVFVCDSDNGVWRVLNQKPISAVNLWSTPFFSLDGYSLEIRSSKNEREEFWVYEKCGYKGLSRRWVKVDMPKQRRIHSLYINERIIVVTAMMGDDFKKTAKERDDAINRLKNLGKTEEAMSILENDFFKLTAKIALFYDENKKQWVRLFSDNNFGSPETGTFSELLRLHNNAFRVTGEMYYDGNEITTETILTKNQLNQWTVTPSFDGIDDENARHWVFDGIESMNEGNLGRSYYSPCCPLLEYPGGIKHVNSTQDGVVNWWLGSDNMWYMRKLFLKSEIPE</sequence>
<dbReference type="SUPFAM" id="SSF82171">
    <property type="entry name" value="DPP6 N-terminal domain-like"/>
    <property type="match status" value="1"/>
</dbReference>
<evidence type="ECO:0000313" key="1">
    <source>
        <dbReference type="EMBL" id="GAA4650136.1"/>
    </source>
</evidence>
<comment type="caution">
    <text evidence="1">The sequence shown here is derived from an EMBL/GenBank/DDBJ whole genome shotgun (WGS) entry which is preliminary data.</text>
</comment>
<organism evidence="1 2">
    <name type="scientific">Kistimonas scapharcae</name>
    <dbReference type="NCBI Taxonomy" id="1036133"/>
    <lineage>
        <taxon>Bacteria</taxon>
        <taxon>Pseudomonadati</taxon>
        <taxon>Pseudomonadota</taxon>
        <taxon>Gammaproteobacteria</taxon>
        <taxon>Oceanospirillales</taxon>
        <taxon>Endozoicomonadaceae</taxon>
        <taxon>Kistimonas</taxon>
    </lineage>
</organism>
<dbReference type="EMBL" id="BAABFL010000366">
    <property type="protein sequence ID" value="GAA4650136.1"/>
    <property type="molecule type" value="Genomic_DNA"/>
</dbReference>
<name>A0ABP8V4E5_9GAMM</name>
<reference evidence="2" key="1">
    <citation type="journal article" date="2019" name="Int. J. Syst. Evol. Microbiol.">
        <title>The Global Catalogue of Microorganisms (GCM) 10K type strain sequencing project: providing services to taxonomists for standard genome sequencing and annotation.</title>
        <authorList>
            <consortium name="The Broad Institute Genomics Platform"/>
            <consortium name="The Broad Institute Genome Sequencing Center for Infectious Disease"/>
            <person name="Wu L."/>
            <person name="Ma J."/>
        </authorList>
    </citation>
    <scope>NUCLEOTIDE SEQUENCE [LARGE SCALE GENOMIC DNA]</scope>
    <source>
        <strain evidence="2">JCM 17805</strain>
    </source>
</reference>
<gene>
    <name evidence="1" type="ORF">GCM10023116_24190</name>
</gene>